<accession>A0A915EDQ6</accession>
<evidence type="ECO:0000256" key="1">
    <source>
        <dbReference type="SAM" id="SignalP"/>
    </source>
</evidence>
<sequence length="306" mass="35181">MTFMRLLRSTIYLVLYVLSTSYAADSPVQSNASGMVEFEPYKPAESYKCGQFIESSINDPAMRLFHRFNNVFIKLLSQPFPHEKLLTSEALLGNLKPGDPLWSRTHKNGLNLKIIYLLYRCCLCCCRATVVLLINTQYAQYSIEELPTRLHYCVNDFSVYKIETNERIRKLLRDDFQVLNATLIRNFNNAGANVVSTFKKSSGLTVVDELLYKTRKADPIRRELLDISRDLKQLYSSKAVLSKRFAKLKESEDALDKCRLASNVAKASVCESAWQLVQPCSTIQQFKTVPRYYRKEAPKPFNKLLI</sequence>
<proteinExistence type="predicted"/>
<dbReference type="WBParaSite" id="jg5585">
    <property type="protein sequence ID" value="jg5585"/>
    <property type="gene ID" value="jg5585"/>
</dbReference>
<feature type="chain" id="PRO_5037525239" evidence="1">
    <location>
        <begin position="24"/>
        <end position="306"/>
    </location>
</feature>
<name>A0A915EDQ6_9BILA</name>
<evidence type="ECO:0000313" key="3">
    <source>
        <dbReference type="WBParaSite" id="jg5585"/>
    </source>
</evidence>
<dbReference type="Proteomes" id="UP000887574">
    <property type="component" value="Unplaced"/>
</dbReference>
<keyword evidence="1" id="KW-0732">Signal</keyword>
<evidence type="ECO:0000313" key="2">
    <source>
        <dbReference type="Proteomes" id="UP000887574"/>
    </source>
</evidence>
<organism evidence="2 3">
    <name type="scientific">Ditylenchus dipsaci</name>
    <dbReference type="NCBI Taxonomy" id="166011"/>
    <lineage>
        <taxon>Eukaryota</taxon>
        <taxon>Metazoa</taxon>
        <taxon>Ecdysozoa</taxon>
        <taxon>Nematoda</taxon>
        <taxon>Chromadorea</taxon>
        <taxon>Rhabditida</taxon>
        <taxon>Tylenchina</taxon>
        <taxon>Tylenchomorpha</taxon>
        <taxon>Sphaerularioidea</taxon>
        <taxon>Anguinidae</taxon>
        <taxon>Anguininae</taxon>
        <taxon>Ditylenchus</taxon>
    </lineage>
</organism>
<feature type="signal peptide" evidence="1">
    <location>
        <begin position="1"/>
        <end position="23"/>
    </location>
</feature>
<keyword evidence="2" id="KW-1185">Reference proteome</keyword>
<reference evidence="3" key="1">
    <citation type="submission" date="2022-11" db="UniProtKB">
        <authorList>
            <consortium name="WormBaseParasite"/>
        </authorList>
    </citation>
    <scope>IDENTIFICATION</scope>
</reference>
<dbReference type="AlphaFoldDB" id="A0A915EDQ6"/>
<protein>
    <submittedName>
        <fullName evidence="3">Uncharacterized protein</fullName>
    </submittedName>
</protein>